<reference evidence="2 3" key="1">
    <citation type="submission" date="2018-06" db="EMBL/GenBank/DDBJ databases">
        <title>Spirosoma sp. HMF3257 Genome sequencing and assembly.</title>
        <authorList>
            <person name="Kang H."/>
            <person name="Cha I."/>
            <person name="Kim H."/>
            <person name="Kang J."/>
            <person name="Joh K."/>
        </authorList>
    </citation>
    <scope>NUCLEOTIDE SEQUENCE [LARGE SCALE GENOMIC DNA]</scope>
    <source>
        <strain evidence="2 3">HMF3257</strain>
    </source>
</reference>
<evidence type="ECO:0000313" key="3">
    <source>
        <dbReference type="Proteomes" id="UP000249016"/>
    </source>
</evidence>
<dbReference type="InterPro" id="IPR047589">
    <property type="entry name" value="DUF11_rpt"/>
</dbReference>
<dbReference type="PANTHER" id="PTHR34819">
    <property type="entry name" value="LARGE CYSTEINE-RICH PERIPLASMIC PROTEIN OMCB"/>
    <property type="match status" value="1"/>
</dbReference>
<comment type="caution">
    <text evidence="2">The sequence shown here is derived from an EMBL/GenBank/DDBJ whole genome shotgun (WGS) entry which is preliminary data.</text>
</comment>
<dbReference type="PANTHER" id="PTHR34819:SF3">
    <property type="entry name" value="CELL SURFACE PROTEIN"/>
    <property type="match status" value="1"/>
</dbReference>
<sequence>MEFWICKQTNSFTQPISSMSRFIVSQYIFQGIYTTYLRQISLPGFRALHIVIILLLLSQIAQAQCTTTLTVIPGLCTTTANTYSTTAIVTLSNPTTGILTITDGSQSATFATTPISSATFTALFTGLISNGDLHTVTAALFGCTPSTATYTAPGSCTQPAGTQLALTKLVDKTKAKIGDVMTYTLVLTNTGSTTATNVVVQDSMSTGLSFVPGSATIPAGTTFTQGAPRAHGK</sequence>
<dbReference type="AlphaFoldDB" id="A0A327NSK7"/>
<evidence type="ECO:0000259" key="1">
    <source>
        <dbReference type="Pfam" id="PF01345"/>
    </source>
</evidence>
<dbReference type="OrthoDB" id="961007at2"/>
<name>A0A327NSK7_9BACT</name>
<dbReference type="Proteomes" id="UP000249016">
    <property type="component" value="Unassembled WGS sequence"/>
</dbReference>
<dbReference type="EMBL" id="QLII01000001">
    <property type="protein sequence ID" value="RAI75718.1"/>
    <property type="molecule type" value="Genomic_DNA"/>
</dbReference>
<protein>
    <recommendedName>
        <fullName evidence="1">DUF11 domain-containing protein</fullName>
    </recommendedName>
</protein>
<accession>A0A327NSK7</accession>
<proteinExistence type="predicted"/>
<feature type="domain" description="DUF11" evidence="1">
    <location>
        <begin position="164"/>
        <end position="221"/>
    </location>
</feature>
<gene>
    <name evidence="2" type="ORF">HMF3257_18985</name>
</gene>
<keyword evidence="3" id="KW-1185">Reference proteome</keyword>
<evidence type="ECO:0000313" key="2">
    <source>
        <dbReference type="EMBL" id="RAI75718.1"/>
    </source>
</evidence>
<dbReference type="InterPro" id="IPR051172">
    <property type="entry name" value="Chlamydia_OmcB"/>
</dbReference>
<dbReference type="Pfam" id="PF01345">
    <property type="entry name" value="DUF11"/>
    <property type="match status" value="1"/>
</dbReference>
<organism evidence="2 3">
    <name type="scientific">Spirosoma telluris</name>
    <dbReference type="NCBI Taxonomy" id="2183553"/>
    <lineage>
        <taxon>Bacteria</taxon>
        <taxon>Pseudomonadati</taxon>
        <taxon>Bacteroidota</taxon>
        <taxon>Cytophagia</taxon>
        <taxon>Cytophagales</taxon>
        <taxon>Cytophagaceae</taxon>
        <taxon>Spirosoma</taxon>
    </lineage>
</organism>
<dbReference type="InterPro" id="IPR001434">
    <property type="entry name" value="OmcB-like_DUF11"/>
</dbReference>
<dbReference type="NCBIfam" id="TIGR01451">
    <property type="entry name" value="B_ant_repeat"/>
    <property type="match status" value="1"/>
</dbReference>
<dbReference type="Gene3D" id="2.60.40.740">
    <property type="match status" value="1"/>
</dbReference>